<dbReference type="EMBL" id="AP019737">
    <property type="protein sequence ID" value="BBL09439.1"/>
    <property type="molecule type" value="Genomic_DNA"/>
</dbReference>
<sequence>MALFYCYLWLGKMIRYAPKRLYAALLLLVLLAAYAGQKVHIYNEDHAHFSAHCGDLVPDNGAHTIIVDRCIIDDFYFFPYLDIAPTVHSFYAEMLAVLLPEATRCKLYEQASGISLRAPPVA</sequence>
<protein>
    <submittedName>
        <fullName evidence="1">Uncharacterized protein</fullName>
    </submittedName>
</protein>
<keyword evidence="2" id="KW-1185">Reference proteome</keyword>
<evidence type="ECO:0000313" key="1">
    <source>
        <dbReference type="EMBL" id="BBL09439.1"/>
    </source>
</evidence>
<dbReference type="Proteomes" id="UP000317465">
    <property type="component" value="Chromosome"/>
</dbReference>
<reference evidence="1 2" key="1">
    <citation type="journal article" date="2020" name="Int. J. Syst. Evol. Microbiol.">
        <title>Alistipes communis sp. nov., Alistipes dispar sp. nov. and Alistipes onderdonkii subsp. vulgaris subsp. nov., isolated from human faeces, and creation of Alistipes onderdonkii subsp. onderdonkii subsp. nov.</title>
        <authorList>
            <person name="Sakamoto M."/>
            <person name="Ikeyama N."/>
            <person name="Ogata Y."/>
            <person name="Suda W."/>
            <person name="Iino T."/>
            <person name="Hattori M."/>
            <person name="Ohkuma M."/>
        </authorList>
    </citation>
    <scope>NUCLEOTIDE SEQUENCE [LARGE SCALE GENOMIC DNA]</scope>
    <source>
        <strain evidence="1 2">5CPYCFAH4</strain>
    </source>
</reference>
<accession>A0ACA8QXS0</accession>
<evidence type="ECO:0000313" key="2">
    <source>
        <dbReference type="Proteomes" id="UP000317465"/>
    </source>
</evidence>
<proteinExistence type="predicted"/>
<gene>
    <name evidence="1" type="ORF">A5CPYCFAH4_16630</name>
</gene>
<organism evidence="1 2">
    <name type="scientific">Alistipes onderdonkii subsp. vulgaris</name>
    <dbReference type="NCBI Taxonomy" id="2585117"/>
    <lineage>
        <taxon>Bacteria</taxon>
        <taxon>Pseudomonadati</taxon>
        <taxon>Bacteroidota</taxon>
        <taxon>Bacteroidia</taxon>
        <taxon>Bacteroidales</taxon>
        <taxon>Rikenellaceae</taxon>
        <taxon>Alistipes</taxon>
    </lineage>
</organism>
<name>A0ACA8QXS0_9BACT</name>